<evidence type="ECO:0000313" key="2">
    <source>
        <dbReference type="EMBL" id="MWT83647.1"/>
    </source>
</evidence>
<evidence type="ECO:0000256" key="1">
    <source>
        <dbReference type="SAM" id="SignalP"/>
    </source>
</evidence>
<evidence type="ECO:0000313" key="3">
    <source>
        <dbReference type="Proteomes" id="UP000480485"/>
    </source>
</evidence>
<sequence>MKRVIVMMLAALTTFGTGLQASDKYGSGKHFADSLKGNGSGVLNNFKPGEVIPGYTENPPESAHYGGVTSSNSASLESAGASALNNSEVGKLTSEVIMNRPKDPISMDAPFISGGFDVQDKADIVTNGTYDKCETVNVSKTEITSHVCERTPAAELTCTRKAGIKDNVVRKTVRRTYQKVVTLDYSITNWKWNGALSIPEKGRLLHVAVDGERLIIPWNSNCNRESISEKCKASVRETISLMGRDFPVDVVMYPRRDTICTGGQNEHCTYPVRNGWGRIHQAFDTDMQVSAGQSFPVVKTSKTFEFFKSMASVQVTITLTLDVEITEHKPSVEWVETCPFNKAEEVLQGSQCMEAGGNRTINIDGKTYTVYSDCWAWKDTYLKQAADNGSCDVYMKNPACTASRVNCQEKSGSACLQEEVTFSCEKKVTGEAQLCSGQLVCANGECDAIENGTSDGFGKAVSALAAVTAAAQDISEMNDVNVRAFTGKPVECRMAIAGFSNCCKDSGWGQGIGLAHCDSKEKALGKAKEKLLTVYVGTYCSKKALGVCLQKKKAYCQFDSKLAQIVQAQGRKGQLGIGFGSGKHPDCRGITVEELQSLRFDRMDFSNFYSDLNAGTTIPSDSELAERVKEQVASALQQSAGKGQ</sequence>
<dbReference type="Proteomes" id="UP000480485">
    <property type="component" value="Unassembled WGS sequence"/>
</dbReference>
<comment type="caution">
    <text evidence="2">The sequence shown here is derived from an EMBL/GenBank/DDBJ whole genome shotgun (WGS) entry which is preliminary data.</text>
</comment>
<dbReference type="EMBL" id="WTRN01000002">
    <property type="protein sequence ID" value="MWT83647.1"/>
    <property type="molecule type" value="Genomic_DNA"/>
</dbReference>
<keyword evidence="1" id="KW-0732">Signal</keyword>
<name>A0A6L7C531_ECOLX</name>
<dbReference type="NCBIfam" id="TIGR02750">
    <property type="entry name" value="TraN_Ftype"/>
    <property type="match status" value="1"/>
</dbReference>
<organism evidence="2 3">
    <name type="scientific">Escherichia coli</name>
    <dbReference type="NCBI Taxonomy" id="562"/>
    <lineage>
        <taxon>Bacteria</taxon>
        <taxon>Pseudomonadati</taxon>
        <taxon>Pseudomonadota</taxon>
        <taxon>Gammaproteobacteria</taxon>
        <taxon>Enterobacterales</taxon>
        <taxon>Enterobacteriaceae</taxon>
        <taxon>Escherichia</taxon>
    </lineage>
</organism>
<feature type="signal peptide" evidence="1">
    <location>
        <begin position="1"/>
        <end position="21"/>
    </location>
</feature>
<reference evidence="2 3" key="1">
    <citation type="submission" date="2019-12" db="EMBL/GenBank/DDBJ databases">
        <title>Enteriobacteria Tanzani isolates_8377-8380.</title>
        <authorList>
            <person name="Subbiah M."/>
            <person name="Call D."/>
        </authorList>
    </citation>
    <scope>NUCLEOTIDE SEQUENCE [LARGE SCALE GENOMIC DNA]</scope>
    <source>
        <strain evidence="2 3">8378wC7</strain>
    </source>
</reference>
<proteinExistence type="predicted"/>
<dbReference type="NCBIfam" id="NF009016">
    <property type="entry name" value="PRK12355.3-2"/>
    <property type="match status" value="1"/>
</dbReference>
<accession>A0A6L7C531</accession>
<feature type="chain" id="PRO_5026782972" evidence="1">
    <location>
        <begin position="22"/>
        <end position="644"/>
    </location>
</feature>
<gene>
    <name evidence="2" type="primary">traN</name>
    <name evidence="2" type="ORF">GP954_00325</name>
</gene>
<protein>
    <submittedName>
        <fullName evidence="2">Type-F conjugative transfer system mating-pair stabilization protein TraN</fullName>
    </submittedName>
</protein>
<dbReference type="RefSeq" id="WP_160450878.1">
    <property type="nucleotide sequence ID" value="NZ_WTRB01000031.1"/>
</dbReference>
<dbReference type="AlphaFoldDB" id="A0A6L7C531"/>
<dbReference type="InterPro" id="IPR014121">
    <property type="entry name" value="TraN_Ftype"/>
</dbReference>
<dbReference type="Pfam" id="PF06986">
    <property type="entry name" value="F_T4SS_TraN"/>
    <property type="match status" value="1"/>
</dbReference>